<evidence type="ECO:0000313" key="2">
    <source>
        <dbReference type="EMBL" id="KAK7092380.1"/>
    </source>
</evidence>
<name>A0AAN9ATS8_9CAEN</name>
<keyword evidence="3" id="KW-1185">Reference proteome</keyword>
<sequence>MVWCSVLRRERHCTQPSRPILRGTENYYTSQDNSQRFYPNMTRFAAMMMVLLVVTSLIIDVTARRGMPCIRCRSRCAVTRCACRNSCIGGEGTDCVIDNLTSLSESQQTCVSGCDDEHEDCNTCADVC</sequence>
<gene>
    <name evidence="2" type="ORF">V1264_008131</name>
</gene>
<keyword evidence="1" id="KW-0812">Transmembrane</keyword>
<comment type="caution">
    <text evidence="2">The sequence shown here is derived from an EMBL/GenBank/DDBJ whole genome shotgun (WGS) entry which is preliminary data.</text>
</comment>
<dbReference type="Proteomes" id="UP001374579">
    <property type="component" value="Unassembled WGS sequence"/>
</dbReference>
<feature type="transmembrane region" description="Helical" evidence="1">
    <location>
        <begin position="44"/>
        <end position="63"/>
    </location>
</feature>
<dbReference type="EMBL" id="JBAMIC010000021">
    <property type="protein sequence ID" value="KAK7092380.1"/>
    <property type="molecule type" value="Genomic_DNA"/>
</dbReference>
<keyword evidence="1" id="KW-1133">Transmembrane helix</keyword>
<evidence type="ECO:0000256" key="1">
    <source>
        <dbReference type="SAM" id="Phobius"/>
    </source>
</evidence>
<keyword evidence="1" id="KW-0472">Membrane</keyword>
<dbReference type="AlphaFoldDB" id="A0AAN9ATS8"/>
<accession>A0AAN9ATS8</accession>
<proteinExistence type="predicted"/>
<protein>
    <submittedName>
        <fullName evidence="2">Uncharacterized protein</fullName>
    </submittedName>
</protein>
<evidence type="ECO:0000313" key="3">
    <source>
        <dbReference type="Proteomes" id="UP001374579"/>
    </source>
</evidence>
<organism evidence="2 3">
    <name type="scientific">Littorina saxatilis</name>
    <dbReference type="NCBI Taxonomy" id="31220"/>
    <lineage>
        <taxon>Eukaryota</taxon>
        <taxon>Metazoa</taxon>
        <taxon>Spiralia</taxon>
        <taxon>Lophotrochozoa</taxon>
        <taxon>Mollusca</taxon>
        <taxon>Gastropoda</taxon>
        <taxon>Caenogastropoda</taxon>
        <taxon>Littorinimorpha</taxon>
        <taxon>Littorinoidea</taxon>
        <taxon>Littorinidae</taxon>
        <taxon>Littorina</taxon>
    </lineage>
</organism>
<reference evidence="2 3" key="1">
    <citation type="submission" date="2024-02" db="EMBL/GenBank/DDBJ databases">
        <title>Chromosome-scale genome assembly of the rough periwinkle Littorina saxatilis.</title>
        <authorList>
            <person name="De Jode A."/>
            <person name="Faria R."/>
            <person name="Formenti G."/>
            <person name="Sims Y."/>
            <person name="Smith T.P."/>
            <person name="Tracey A."/>
            <person name="Wood J.M.D."/>
            <person name="Zagrodzka Z.B."/>
            <person name="Johannesson K."/>
            <person name="Butlin R.K."/>
            <person name="Leder E.H."/>
        </authorList>
    </citation>
    <scope>NUCLEOTIDE SEQUENCE [LARGE SCALE GENOMIC DNA]</scope>
    <source>
        <strain evidence="2">Snail1</strain>
        <tissue evidence="2">Muscle</tissue>
    </source>
</reference>